<dbReference type="SUPFAM" id="SSF50104">
    <property type="entry name" value="Translation proteins SH3-like domain"/>
    <property type="match status" value="1"/>
</dbReference>
<dbReference type="AlphaFoldDB" id="R4XDM9"/>
<keyword evidence="6" id="KW-1185">Reference proteome</keyword>
<evidence type="ECO:0000313" key="6">
    <source>
        <dbReference type="Proteomes" id="UP000013776"/>
    </source>
</evidence>
<feature type="domain" description="Large ribosomal subunit protein eL14" evidence="4">
    <location>
        <begin position="56"/>
        <end position="130"/>
    </location>
</feature>
<organism evidence="5 6">
    <name type="scientific">Taphrina deformans (strain PYCC 5710 / ATCC 11124 / CBS 356.35 / IMI 108563 / JCM 9778 / NBRC 8474)</name>
    <name type="common">Peach leaf curl fungus</name>
    <name type="synonym">Lalaria deformans</name>
    <dbReference type="NCBI Taxonomy" id="1097556"/>
    <lineage>
        <taxon>Eukaryota</taxon>
        <taxon>Fungi</taxon>
        <taxon>Dikarya</taxon>
        <taxon>Ascomycota</taxon>
        <taxon>Taphrinomycotina</taxon>
        <taxon>Taphrinomycetes</taxon>
        <taxon>Taphrinales</taxon>
        <taxon>Taphrinaceae</taxon>
        <taxon>Taphrina</taxon>
    </lineage>
</organism>
<sequence>MSSAPSTQNEGFKRFVQIGRVVYLSVGPYAGKLAVIAEIVDHNRALIDGPSTGVARHVQSYSNLILTPYVVPGLPRSAGSTALGKFWEKSGVQAKWDASSWAKRLAARKTRAALSDFERFQVMRLKKTRRNQTRVQASKA</sequence>
<evidence type="ECO:0000259" key="4">
    <source>
        <dbReference type="Pfam" id="PF01929"/>
    </source>
</evidence>
<dbReference type="CDD" id="cd23702">
    <property type="entry name" value="eL14"/>
    <property type="match status" value="1"/>
</dbReference>
<gene>
    <name evidence="5" type="ORF">TAPDE_004334</name>
</gene>
<dbReference type="PANTHER" id="PTHR11127:SF2">
    <property type="entry name" value="LARGE RIBOSOMAL SUBUNIT PROTEIN EL14"/>
    <property type="match status" value="1"/>
</dbReference>
<dbReference type="GO" id="GO:0006412">
    <property type="term" value="P:translation"/>
    <property type="evidence" value="ECO:0007669"/>
    <property type="project" value="InterPro"/>
</dbReference>
<dbReference type="OrthoDB" id="1875589at2759"/>
<evidence type="ECO:0000256" key="1">
    <source>
        <dbReference type="ARBA" id="ARBA00006592"/>
    </source>
</evidence>
<dbReference type="GO" id="GO:0003723">
    <property type="term" value="F:RNA binding"/>
    <property type="evidence" value="ECO:0007669"/>
    <property type="project" value="InterPro"/>
</dbReference>
<reference evidence="5 6" key="1">
    <citation type="journal article" date="2013" name="MBio">
        <title>Genome sequencing of the plant pathogen Taphrina deformans, the causal agent of peach leaf curl.</title>
        <authorList>
            <person name="Cisse O.H."/>
            <person name="Almeida J.M.G.C.F."/>
            <person name="Fonseca A."/>
            <person name="Kumar A.A."/>
            <person name="Salojaervi J."/>
            <person name="Overmyer K."/>
            <person name="Hauser P.M."/>
            <person name="Pagni M."/>
        </authorList>
    </citation>
    <scope>NUCLEOTIDE SEQUENCE [LARGE SCALE GENOMIC DNA]</scope>
    <source>
        <strain evidence="6">PYCC 5710 / ATCC 11124 / CBS 356.35 / IMI 108563 / JCM 9778 / NBRC 8474</strain>
    </source>
</reference>
<dbReference type="VEuPathDB" id="FungiDB:TAPDE_004334"/>
<proteinExistence type="inferred from homology"/>
<dbReference type="InterPro" id="IPR002784">
    <property type="entry name" value="Ribosomal_eL14_dom"/>
</dbReference>
<evidence type="ECO:0000256" key="2">
    <source>
        <dbReference type="ARBA" id="ARBA00022980"/>
    </source>
</evidence>
<dbReference type="InterPro" id="IPR008991">
    <property type="entry name" value="Translation_prot_SH3-like_sf"/>
</dbReference>
<dbReference type="GO" id="GO:0003735">
    <property type="term" value="F:structural constituent of ribosome"/>
    <property type="evidence" value="ECO:0007669"/>
    <property type="project" value="InterPro"/>
</dbReference>
<keyword evidence="2" id="KW-0689">Ribosomal protein</keyword>
<dbReference type="Proteomes" id="UP000013776">
    <property type="component" value="Unassembled WGS sequence"/>
</dbReference>
<dbReference type="InterPro" id="IPR014722">
    <property type="entry name" value="Rib_uL2_dom2"/>
</dbReference>
<dbReference type="Gene3D" id="6.10.250.2270">
    <property type="match status" value="1"/>
</dbReference>
<keyword evidence="3" id="KW-0687">Ribonucleoprotein</keyword>
<accession>R4XDM9</accession>
<dbReference type="GO" id="GO:0022625">
    <property type="term" value="C:cytosolic large ribosomal subunit"/>
    <property type="evidence" value="ECO:0007669"/>
    <property type="project" value="TreeGrafter"/>
</dbReference>
<dbReference type="InterPro" id="IPR039660">
    <property type="entry name" value="Ribosomal_eL14"/>
</dbReference>
<dbReference type="Gene3D" id="2.30.30.30">
    <property type="match status" value="1"/>
</dbReference>
<comment type="caution">
    <text evidence="5">The sequence shown here is derived from an EMBL/GenBank/DDBJ whole genome shotgun (WGS) entry which is preliminary data.</text>
</comment>
<dbReference type="PANTHER" id="PTHR11127">
    <property type="entry name" value="60S RIBOSOMAL PROTEIN L14"/>
    <property type="match status" value="1"/>
</dbReference>
<evidence type="ECO:0000313" key="5">
    <source>
        <dbReference type="EMBL" id="CCG83981.1"/>
    </source>
</evidence>
<evidence type="ECO:0000256" key="3">
    <source>
        <dbReference type="ARBA" id="ARBA00023274"/>
    </source>
</evidence>
<dbReference type="eggNOG" id="KOG3421">
    <property type="taxonomic scope" value="Eukaryota"/>
</dbReference>
<dbReference type="STRING" id="1097556.R4XDM9"/>
<dbReference type="Pfam" id="PF01929">
    <property type="entry name" value="Ribosomal_L14e"/>
    <property type="match status" value="1"/>
</dbReference>
<name>R4XDM9_TAPDE</name>
<protein>
    <recommendedName>
        <fullName evidence="4">Large ribosomal subunit protein eL14 domain-containing protein</fullName>
    </recommendedName>
</protein>
<comment type="similarity">
    <text evidence="1">Belongs to the eukaryotic ribosomal protein eL14 family.</text>
</comment>
<dbReference type="GO" id="GO:0042273">
    <property type="term" value="P:ribosomal large subunit biogenesis"/>
    <property type="evidence" value="ECO:0007669"/>
    <property type="project" value="TreeGrafter"/>
</dbReference>
<dbReference type="EMBL" id="CAHR02000192">
    <property type="protein sequence ID" value="CCG83981.1"/>
    <property type="molecule type" value="Genomic_DNA"/>
</dbReference>